<dbReference type="GO" id="GO:0005737">
    <property type="term" value="C:cytoplasm"/>
    <property type="evidence" value="ECO:0007669"/>
    <property type="project" value="TreeGrafter"/>
</dbReference>
<reference evidence="2 3" key="1">
    <citation type="submission" date="2013-05" db="EMBL/GenBank/DDBJ databases">
        <title>Draft genome of the parasitic nematode Anyclostoma ceylanicum.</title>
        <authorList>
            <person name="Mitreva M."/>
        </authorList>
    </citation>
    <scope>NUCLEOTIDE SEQUENCE [LARGE SCALE GENOMIC DNA]</scope>
</reference>
<accession>A0A0D6LE39</accession>
<sequence>MSDWPRLADRLWVEETNKRVQVQERHRATLARAESSDENALHSLDSTLKKTTAFMKKLKSLSAASVPSLIEELSRLNLSKFVEEMAAGIAETKLKPLDVIPIVDLCVAIASRYSKFPELLLAEIKKGLPLKRTDKILNPAKLRIDVRLVCYVRCVVQLDGKLLGSFLRLRAPIPFLLNKEMQRARTKQSLRLQNPSSKGDATSEDKAELETAKSEFERLKSLATELSNSLGVSMVELKEEPSDNEEDEAAALEKK</sequence>
<evidence type="ECO:0000313" key="2">
    <source>
        <dbReference type="EMBL" id="EPB68196.1"/>
    </source>
</evidence>
<dbReference type="EMBL" id="KE125482">
    <property type="protein sequence ID" value="EPB68196.1"/>
    <property type="molecule type" value="Genomic_DNA"/>
</dbReference>
<dbReference type="PANTHER" id="PTHR12839:SF7">
    <property type="entry name" value="REGULATOR OF NONSENSE TRANSCRIPTS 2"/>
    <property type="match status" value="1"/>
</dbReference>
<dbReference type="AlphaFoldDB" id="A0A0D6LE39"/>
<dbReference type="GO" id="GO:0000184">
    <property type="term" value="P:nuclear-transcribed mRNA catabolic process, nonsense-mediated decay"/>
    <property type="evidence" value="ECO:0007669"/>
    <property type="project" value="InterPro"/>
</dbReference>
<feature type="region of interest" description="Disordered" evidence="1">
    <location>
        <begin position="186"/>
        <end position="212"/>
    </location>
</feature>
<feature type="compositionally biased region" description="Acidic residues" evidence="1">
    <location>
        <begin position="242"/>
        <end position="255"/>
    </location>
</feature>
<protein>
    <recommendedName>
        <fullName evidence="4">MIF4G domain-containing protein</fullName>
    </recommendedName>
</protein>
<evidence type="ECO:0000256" key="1">
    <source>
        <dbReference type="SAM" id="MobiDB-lite"/>
    </source>
</evidence>
<feature type="region of interest" description="Disordered" evidence="1">
    <location>
        <begin position="233"/>
        <end position="255"/>
    </location>
</feature>
<proteinExistence type="predicted"/>
<dbReference type="InterPro" id="IPR039762">
    <property type="entry name" value="Nmd2/UPF2"/>
</dbReference>
<evidence type="ECO:0000313" key="3">
    <source>
        <dbReference type="Proteomes" id="UP000054495"/>
    </source>
</evidence>
<name>A0A0D6LE39_9BILA</name>
<dbReference type="GO" id="GO:0035145">
    <property type="term" value="C:exon-exon junction complex"/>
    <property type="evidence" value="ECO:0007669"/>
    <property type="project" value="TreeGrafter"/>
</dbReference>
<keyword evidence="3" id="KW-1185">Reference proteome</keyword>
<feature type="compositionally biased region" description="Polar residues" evidence="1">
    <location>
        <begin position="187"/>
        <end position="200"/>
    </location>
</feature>
<gene>
    <name evidence="2" type="ORF">ANCCEY_12715</name>
</gene>
<organism evidence="2 3">
    <name type="scientific">Ancylostoma ceylanicum</name>
    <dbReference type="NCBI Taxonomy" id="53326"/>
    <lineage>
        <taxon>Eukaryota</taxon>
        <taxon>Metazoa</taxon>
        <taxon>Ecdysozoa</taxon>
        <taxon>Nematoda</taxon>
        <taxon>Chromadorea</taxon>
        <taxon>Rhabditida</taxon>
        <taxon>Rhabditina</taxon>
        <taxon>Rhabditomorpha</taxon>
        <taxon>Strongyloidea</taxon>
        <taxon>Ancylostomatidae</taxon>
        <taxon>Ancylostomatinae</taxon>
        <taxon>Ancylostoma</taxon>
    </lineage>
</organism>
<evidence type="ECO:0008006" key="4">
    <source>
        <dbReference type="Google" id="ProtNLM"/>
    </source>
</evidence>
<feature type="compositionally biased region" description="Basic and acidic residues" evidence="1">
    <location>
        <begin position="201"/>
        <end position="212"/>
    </location>
</feature>
<dbReference type="Gene3D" id="1.25.40.180">
    <property type="match status" value="1"/>
</dbReference>
<dbReference type="PANTHER" id="PTHR12839">
    <property type="entry name" value="NONSENSE-MEDIATED MRNA DECAY PROTEIN 2 UP-FRAMESHIFT SUPPRESSOR 2"/>
    <property type="match status" value="1"/>
</dbReference>
<dbReference type="Proteomes" id="UP000054495">
    <property type="component" value="Unassembled WGS sequence"/>
</dbReference>